<comment type="caution">
    <text evidence="1">The sequence shown here is derived from an EMBL/GenBank/DDBJ whole genome shotgun (WGS) entry which is preliminary data.</text>
</comment>
<accession>A0A7C4W742</accession>
<evidence type="ECO:0000313" key="1">
    <source>
        <dbReference type="EMBL" id="HGU42812.1"/>
    </source>
</evidence>
<reference evidence="1" key="1">
    <citation type="journal article" date="2020" name="mSystems">
        <title>Genome- and Community-Level Interaction Insights into Carbon Utilization and Element Cycling Functions of Hydrothermarchaeota in Hydrothermal Sediment.</title>
        <authorList>
            <person name="Zhou Z."/>
            <person name="Liu Y."/>
            <person name="Xu W."/>
            <person name="Pan J."/>
            <person name="Luo Z.H."/>
            <person name="Li M."/>
        </authorList>
    </citation>
    <scope>NUCLEOTIDE SEQUENCE [LARGE SCALE GENOMIC DNA]</scope>
    <source>
        <strain evidence="1">SpSt-604</strain>
    </source>
</reference>
<proteinExistence type="predicted"/>
<protein>
    <submittedName>
        <fullName evidence="1">Uncharacterized protein</fullName>
    </submittedName>
</protein>
<gene>
    <name evidence="1" type="ORF">ENT72_07890</name>
</gene>
<sequence length="199" mass="23221">MPTPLLFIKKGAGMEYIRRLRAGASVVRSIVSGIRGFWRDIFSPYVTFPTREELEELFIPKIVVPEVERLRQEFIVRRLLQDIIETRPHIYDFKTSRWIYSYPVTRPEDIRVTKGSWIAVDVVLRGPDGQLIRVIDLKMPPGRPWDREVFFKRLAAELARKSEKGEIQPIYQASAYLAASLVDYVAYKVTREVKPKGRR</sequence>
<name>A0A7C4W742_FERPE</name>
<dbReference type="EMBL" id="DSZT01000257">
    <property type="protein sequence ID" value="HGU42812.1"/>
    <property type="molecule type" value="Genomic_DNA"/>
</dbReference>
<organism evidence="1">
    <name type="scientific">Fervidobacterium pennivorans</name>
    <dbReference type="NCBI Taxonomy" id="93466"/>
    <lineage>
        <taxon>Bacteria</taxon>
        <taxon>Thermotogati</taxon>
        <taxon>Thermotogota</taxon>
        <taxon>Thermotogae</taxon>
        <taxon>Thermotogales</taxon>
        <taxon>Fervidobacteriaceae</taxon>
        <taxon>Fervidobacterium</taxon>
    </lineage>
</organism>
<dbReference type="AlphaFoldDB" id="A0A7C4W742"/>